<sequence>MLNKKQQVKRKDHALPRGRDLGVNREVSERSVRFQGKNDVRTGEQEQGMVSERNVRFQGNKDVRSREQEHRTVSKRTVRFWGKNDVHPGEQEHETVSERNVRFQGRTTYSLESKMTGRSASGRYGSGERTTYGEDRRTDWTAGSRSGQRAVCTVPGERQRRTCWRAGSRIGQRAECALQESFKVWDHVQTGQKTRNHSHPHSPLRHV</sequence>
<gene>
    <name evidence="2" type="ORF">DFP72DRAFT_922385</name>
</gene>
<evidence type="ECO:0000313" key="3">
    <source>
        <dbReference type="Proteomes" id="UP000521943"/>
    </source>
</evidence>
<reference evidence="2 3" key="1">
    <citation type="submission" date="2020-07" db="EMBL/GenBank/DDBJ databases">
        <title>Comparative genomics of pyrophilous fungi reveals a link between fire events and developmental genes.</title>
        <authorList>
            <consortium name="DOE Joint Genome Institute"/>
            <person name="Steindorff A.S."/>
            <person name="Carver A."/>
            <person name="Calhoun S."/>
            <person name="Stillman K."/>
            <person name="Liu H."/>
            <person name="Lipzen A."/>
            <person name="Pangilinan J."/>
            <person name="Labutti K."/>
            <person name="Bruns T.D."/>
            <person name="Grigoriev I.V."/>
        </authorList>
    </citation>
    <scope>NUCLEOTIDE SEQUENCE [LARGE SCALE GENOMIC DNA]</scope>
    <source>
        <strain evidence="2 3">CBS 144469</strain>
    </source>
</reference>
<feature type="compositionally biased region" description="Basic residues" evidence="1">
    <location>
        <begin position="1"/>
        <end position="12"/>
    </location>
</feature>
<dbReference type="EMBL" id="JACGCI010000090">
    <property type="protein sequence ID" value="KAF6746631.1"/>
    <property type="molecule type" value="Genomic_DNA"/>
</dbReference>
<feature type="compositionally biased region" description="Basic and acidic residues" evidence="1">
    <location>
        <begin position="13"/>
        <end position="44"/>
    </location>
</feature>
<feature type="region of interest" description="Disordered" evidence="1">
    <location>
        <begin position="113"/>
        <end position="144"/>
    </location>
</feature>
<keyword evidence="3" id="KW-1185">Reference proteome</keyword>
<dbReference type="Proteomes" id="UP000521943">
    <property type="component" value="Unassembled WGS sequence"/>
</dbReference>
<comment type="caution">
    <text evidence="2">The sequence shown here is derived from an EMBL/GenBank/DDBJ whole genome shotgun (WGS) entry which is preliminary data.</text>
</comment>
<evidence type="ECO:0000256" key="1">
    <source>
        <dbReference type="SAM" id="MobiDB-lite"/>
    </source>
</evidence>
<evidence type="ECO:0000313" key="2">
    <source>
        <dbReference type="EMBL" id="KAF6746631.1"/>
    </source>
</evidence>
<proteinExistence type="predicted"/>
<accession>A0A8H6LZC5</accession>
<organism evidence="2 3">
    <name type="scientific">Ephemerocybe angulata</name>
    <dbReference type="NCBI Taxonomy" id="980116"/>
    <lineage>
        <taxon>Eukaryota</taxon>
        <taxon>Fungi</taxon>
        <taxon>Dikarya</taxon>
        <taxon>Basidiomycota</taxon>
        <taxon>Agaricomycotina</taxon>
        <taxon>Agaricomycetes</taxon>
        <taxon>Agaricomycetidae</taxon>
        <taxon>Agaricales</taxon>
        <taxon>Agaricineae</taxon>
        <taxon>Psathyrellaceae</taxon>
        <taxon>Ephemerocybe</taxon>
    </lineage>
</organism>
<dbReference type="AlphaFoldDB" id="A0A8H6LZC5"/>
<name>A0A8H6LZC5_9AGAR</name>
<protein>
    <submittedName>
        <fullName evidence="2">Uncharacterized protein</fullName>
    </submittedName>
</protein>
<feature type="region of interest" description="Disordered" evidence="1">
    <location>
        <begin position="1"/>
        <end position="52"/>
    </location>
</feature>